<keyword evidence="2" id="KW-1185">Reference proteome</keyword>
<dbReference type="Proteomes" id="UP001162992">
    <property type="component" value="Chromosome 10"/>
</dbReference>
<reference evidence="2" key="1">
    <citation type="journal article" date="2024" name="Proc. Natl. Acad. Sci. U.S.A.">
        <title>Extraordinary preservation of gene collinearity over three hundred million years revealed in homosporous lycophytes.</title>
        <authorList>
            <person name="Li C."/>
            <person name="Wickell D."/>
            <person name="Kuo L.Y."/>
            <person name="Chen X."/>
            <person name="Nie B."/>
            <person name="Liao X."/>
            <person name="Peng D."/>
            <person name="Ji J."/>
            <person name="Jenkins J."/>
            <person name="Williams M."/>
            <person name="Shu S."/>
            <person name="Plott C."/>
            <person name="Barry K."/>
            <person name="Rajasekar S."/>
            <person name="Grimwood J."/>
            <person name="Han X."/>
            <person name="Sun S."/>
            <person name="Hou Z."/>
            <person name="He W."/>
            <person name="Dai G."/>
            <person name="Sun C."/>
            <person name="Schmutz J."/>
            <person name="Leebens-Mack J.H."/>
            <person name="Li F.W."/>
            <person name="Wang L."/>
        </authorList>
    </citation>
    <scope>NUCLEOTIDE SEQUENCE [LARGE SCALE GENOMIC DNA]</scope>
    <source>
        <strain evidence="2">cv. PW_Plant_1</strain>
    </source>
</reference>
<accession>A0ACC2CHX9</accession>
<organism evidence="1 2">
    <name type="scientific">Diphasiastrum complanatum</name>
    <name type="common">Issler's clubmoss</name>
    <name type="synonym">Lycopodium complanatum</name>
    <dbReference type="NCBI Taxonomy" id="34168"/>
    <lineage>
        <taxon>Eukaryota</taxon>
        <taxon>Viridiplantae</taxon>
        <taxon>Streptophyta</taxon>
        <taxon>Embryophyta</taxon>
        <taxon>Tracheophyta</taxon>
        <taxon>Lycopodiopsida</taxon>
        <taxon>Lycopodiales</taxon>
        <taxon>Lycopodiaceae</taxon>
        <taxon>Lycopodioideae</taxon>
        <taxon>Diphasiastrum</taxon>
    </lineage>
</organism>
<evidence type="ECO:0000313" key="1">
    <source>
        <dbReference type="EMBL" id="KAJ7541494.1"/>
    </source>
</evidence>
<dbReference type="EMBL" id="CM055101">
    <property type="protein sequence ID" value="KAJ7541494.1"/>
    <property type="molecule type" value="Genomic_DNA"/>
</dbReference>
<gene>
    <name evidence="1" type="ORF">O6H91_10G062400</name>
</gene>
<proteinExistence type="predicted"/>
<protein>
    <submittedName>
        <fullName evidence="1">Uncharacterized protein</fullName>
    </submittedName>
</protein>
<evidence type="ECO:0000313" key="2">
    <source>
        <dbReference type="Proteomes" id="UP001162992"/>
    </source>
</evidence>
<name>A0ACC2CHX9_DIPCM</name>
<sequence length="93" mass="10020">MAAAGARIVAFALTIEASVLYGYAAARANSHKLHTKSICSGEESSHNQRNNSKSRSDAVQKADHHPNSVVVLAPPFDGLNIFETITLTRPFRS</sequence>
<comment type="caution">
    <text evidence="1">The sequence shown here is derived from an EMBL/GenBank/DDBJ whole genome shotgun (WGS) entry which is preliminary data.</text>
</comment>